<accession>A0A6J4EDG2</accession>
<dbReference type="PANTHER" id="PTHR42872:SF6">
    <property type="entry name" value="PROTEIN-GLUTAMATE METHYLESTERASE_PROTEIN-GLUTAMINE GLUTAMINASE"/>
    <property type="match status" value="1"/>
</dbReference>
<dbReference type="CDD" id="cd16433">
    <property type="entry name" value="CheB"/>
    <property type="match status" value="1"/>
</dbReference>
<dbReference type="EMBL" id="AP023189">
    <property type="protein sequence ID" value="BCG27525.1"/>
    <property type="molecule type" value="Genomic_DNA"/>
</dbReference>
<dbReference type="GO" id="GO:0008984">
    <property type="term" value="F:protein-glutamate methylesterase activity"/>
    <property type="evidence" value="ECO:0007669"/>
    <property type="project" value="UniProtKB-EC"/>
</dbReference>
<feature type="active site" evidence="4">
    <location>
        <position position="41"/>
    </location>
</feature>
<dbReference type="GO" id="GO:0005737">
    <property type="term" value="C:cytoplasm"/>
    <property type="evidence" value="ECO:0007669"/>
    <property type="project" value="InterPro"/>
</dbReference>
<evidence type="ECO:0000313" key="8">
    <source>
        <dbReference type="Proteomes" id="UP000509383"/>
    </source>
</evidence>
<sequence length="194" mass="20616">MNAQKRDAVVVGASAGGVEALLTVFSGLPAGYGLPLVCVLHLPESRDSLLADLFGRRLALRVKEAQDKEDLRPGTLYFAPPGYHLSIESDHSFSLSREEPLHYSRPSIDVLFESAADSYQERLVGVLLTGANQDGAAGLAAIKRAGGLSIVQDPAEAQVPTMPEAALASHVPDYILPLRGIRALLAQLDPSHAD</sequence>
<dbReference type="GO" id="GO:0006935">
    <property type="term" value="P:chemotaxis"/>
    <property type="evidence" value="ECO:0007669"/>
    <property type="project" value="UniProtKB-UniRule"/>
</dbReference>
<organism evidence="6 8">
    <name type="scientific">Pseudomonas tohonis</name>
    <dbReference type="NCBI Taxonomy" id="2725477"/>
    <lineage>
        <taxon>Bacteria</taxon>
        <taxon>Pseudomonadati</taxon>
        <taxon>Pseudomonadota</taxon>
        <taxon>Gammaproteobacteria</taxon>
        <taxon>Pseudomonadales</taxon>
        <taxon>Pseudomonadaceae</taxon>
        <taxon>Pseudomonas</taxon>
    </lineage>
</organism>
<dbReference type="Proteomes" id="UP000509383">
    <property type="component" value="Chromosome"/>
</dbReference>
<name>A0A6J4EDG2_9PSED</name>
<dbReference type="KEGG" id="ptw:TUM18999_57160"/>
<protein>
    <recommendedName>
        <fullName evidence="2">protein-glutamate methylesterase</fullName>
        <ecNumber evidence="2">3.1.1.61</ecNumber>
    </recommendedName>
</protein>
<dbReference type="AlphaFoldDB" id="A0A6J4EDG2"/>
<dbReference type="GO" id="GO:0000156">
    <property type="term" value="F:phosphorelay response regulator activity"/>
    <property type="evidence" value="ECO:0007669"/>
    <property type="project" value="InterPro"/>
</dbReference>
<dbReference type="InterPro" id="IPR035909">
    <property type="entry name" value="CheB_C"/>
</dbReference>
<evidence type="ECO:0000256" key="1">
    <source>
        <dbReference type="ARBA" id="ARBA00022801"/>
    </source>
</evidence>
<dbReference type="EC" id="3.1.1.61" evidence="2"/>
<evidence type="ECO:0000313" key="9">
    <source>
        <dbReference type="Proteomes" id="UP001054892"/>
    </source>
</evidence>
<evidence type="ECO:0000313" key="6">
    <source>
        <dbReference type="EMBL" id="BCG27525.1"/>
    </source>
</evidence>
<feature type="active site" evidence="4">
    <location>
        <position position="134"/>
    </location>
</feature>
<feature type="active site" evidence="4">
    <location>
        <position position="14"/>
    </location>
</feature>
<comment type="catalytic activity">
    <reaction evidence="3">
        <text>[protein]-L-glutamate 5-O-methyl ester + H2O = L-glutamyl-[protein] + methanol + H(+)</text>
        <dbReference type="Rhea" id="RHEA:23236"/>
        <dbReference type="Rhea" id="RHEA-COMP:10208"/>
        <dbReference type="Rhea" id="RHEA-COMP:10311"/>
        <dbReference type="ChEBI" id="CHEBI:15377"/>
        <dbReference type="ChEBI" id="CHEBI:15378"/>
        <dbReference type="ChEBI" id="CHEBI:17790"/>
        <dbReference type="ChEBI" id="CHEBI:29973"/>
        <dbReference type="ChEBI" id="CHEBI:82795"/>
        <dbReference type="EC" id="3.1.1.61"/>
    </reaction>
</comment>
<keyword evidence="1 4" id="KW-0378">Hydrolase</keyword>
<gene>
    <name evidence="6" type="ORF">TUM18999_57160</name>
    <name evidence="7" type="ORF">TUM20286_27820</name>
</gene>
<keyword evidence="9" id="KW-1185">Reference proteome</keyword>
<dbReference type="Proteomes" id="UP001054892">
    <property type="component" value="Unassembled WGS sequence"/>
</dbReference>
<evidence type="ECO:0000256" key="4">
    <source>
        <dbReference type="PROSITE-ProRule" id="PRU00050"/>
    </source>
</evidence>
<evidence type="ECO:0000256" key="3">
    <source>
        <dbReference type="ARBA" id="ARBA00048267"/>
    </source>
</evidence>
<dbReference type="PROSITE" id="PS50122">
    <property type="entry name" value="CHEB"/>
    <property type="match status" value="1"/>
</dbReference>
<feature type="domain" description="CheB-type methylesterase" evidence="5">
    <location>
        <begin position="2"/>
        <end position="187"/>
    </location>
</feature>
<evidence type="ECO:0000256" key="2">
    <source>
        <dbReference type="ARBA" id="ARBA00039140"/>
    </source>
</evidence>
<dbReference type="SUPFAM" id="SSF52738">
    <property type="entry name" value="Methylesterase CheB, C-terminal domain"/>
    <property type="match status" value="1"/>
</dbReference>
<dbReference type="Pfam" id="PF01339">
    <property type="entry name" value="CheB_methylest"/>
    <property type="match status" value="1"/>
</dbReference>
<dbReference type="RefSeq" id="WP_173170955.1">
    <property type="nucleotide sequence ID" value="NZ_AP023189.1"/>
</dbReference>
<evidence type="ECO:0000313" key="7">
    <source>
        <dbReference type="EMBL" id="GJN53030.1"/>
    </source>
</evidence>
<dbReference type="EMBL" id="BQKM01000005">
    <property type="protein sequence ID" value="GJN53030.1"/>
    <property type="molecule type" value="Genomic_DNA"/>
</dbReference>
<dbReference type="InterPro" id="IPR000673">
    <property type="entry name" value="Sig_transdc_resp-reg_Me-estase"/>
</dbReference>
<keyword evidence="4" id="KW-0145">Chemotaxis</keyword>
<evidence type="ECO:0000259" key="5">
    <source>
        <dbReference type="PROSITE" id="PS50122"/>
    </source>
</evidence>
<dbReference type="Gene3D" id="3.40.50.180">
    <property type="entry name" value="Methylesterase CheB, C-terminal domain"/>
    <property type="match status" value="1"/>
</dbReference>
<proteinExistence type="predicted"/>
<dbReference type="PANTHER" id="PTHR42872">
    <property type="entry name" value="PROTEIN-GLUTAMATE METHYLESTERASE/PROTEIN-GLUTAMINE GLUTAMINASE"/>
    <property type="match status" value="1"/>
</dbReference>
<reference evidence="6 8" key="1">
    <citation type="submission" date="2020-05" db="EMBL/GenBank/DDBJ databases">
        <title>Characterization of novel class B3 metallo-beta-lactamase from novel Pseudomonas species.</title>
        <authorList>
            <person name="Yamada K."/>
            <person name="Aoki K."/>
            <person name="Ishii Y."/>
        </authorList>
    </citation>
    <scope>NUCLEOTIDE SEQUENCE [LARGE SCALE GENOMIC DNA]</scope>
    <source>
        <strain evidence="6 8">TUM18999</strain>
        <strain evidence="7 9">TUM20286</strain>
    </source>
</reference>